<accession>V5WFY8</accession>
<protein>
    <submittedName>
        <fullName evidence="1">Uncharacterized protein</fullName>
    </submittedName>
</protein>
<proteinExistence type="predicted"/>
<gene>
    <name evidence="1" type="ORF">L21SP2_1115</name>
</gene>
<evidence type="ECO:0000313" key="2">
    <source>
        <dbReference type="Proteomes" id="UP000018680"/>
    </source>
</evidence>
<name>V5WFY8_9SPIO</name>
<dbReference type="HOGENOM" id="CLU_2828733_0_0_12"/>
<dbReference type="AlphaFoldDB" id="V5WFY8"/>
<dbReference type="EMBL" id="CP006939">
    <property type="protein sequence ID" value="AHC14520.1"/>
    <property type="molecule type" value="Genomic_DNA"/>
</dbReference>
<sequence>MEHHAAAGVWKLSIRLKGDCSIRQVVDAKNKGLPWYGAALFVQLYPRPCKPGLRCNAAVIGSGTVF</sequence>
<dbReference type="Proteomes" id="UP000018680">
    <property type="component" value="Chromosome"/>
</dbReference>
<dbReference type="KEGG" id="slr:L21SP2_1115"/>
<organism evidence="1 2">
    <name type="scientific">Salinispira pacifica</name>
    <dbReference type="NCBI Taxonomy" id="1307761"/>
    <lineage>
        <taxon>Bacteria</taxon>
        <taxon>Pseudomonadati</taxon>
        <taxon>Spirochaetota</taxon>
        <taxon>Spirochaetia</taxon>
        <taxon>Spirochaetales</taxon>
        <taxon>Spirochaetaceae</taxon>
        <taxon>Salinispira</taxon>
    </lineage>
</organism>
<reference evidence="1 2" key="1">
    <citation type="journal article" date="2015" name="Stand. Genomic Sci.">
        <title>Complete genome sequence and description of Salinispira pacifica gen. nov., sp. nov., a novel spirochaete isolated form a hypersaline microbial mat.</title>
        <authorList>
            <person name="Ben Hania W."/>
            <person name="Joseph M."/>
            <person name="Schumann P."/>
            <person name="Bunk B."/>
            <person name="Fiebig A."/>
            <person name="Sproer C."/>
            <person name="Klenk H.P."/>
            <person name="Fardeau M.L."/>
            <person name="Spring S."/>
        </authorList>
    </citation>
    <scope>NUCLEOTIDE SEQUENCE [LARGE SCALE GENOMIC DNA]</scope>
    <source>
        <strain evidence="1 2">L21-RPul-D2</strain>
    </source>
</reference>
<keyword evidence="2" id="KW-1185">Reference proteome</keyword>
<evidence type="ECO:0000313" key="1">
    <source>
        <dbReference type="EMBL" id="AHC14520.1"/>
    </source>
</evidence>
<dbReference type="STRING" id="1307761.L21SP2_1115"/>